<organism evidence="3 4">
    <name type="scientific">Corynebacterium xerosis</name>
    <dbReference type="NCBI Taxonomy" id="1725"/>
    <lineage>
        <taxon>Bacteria</taxon>
        <taxon>Bacillati</taxon>
        <taxon>Actinomycetota</taxon>
        <taxon>Actinomycetes</taxon>
        <taxon>Mycobacteriales</taxon>
        <taxon>Corynebacteriaceae</taxon>
        <taxon>Corynebacterium</taxon>
    </lineage>
</organism>
<sequence length="255" mass="26367">MPATTPRSTTSPATAGEAAASLAHLMSSPVRAGVPAILIGAVTGALAWPGLPAAAWITTLVGLVLLIGYALTVNRTWPVRMGSNAVAEWSNSLDTLVLLALLLGGRGGRHLLVEYLDVPVAVAVGVVGVAATAVAWWAFRRPGSDMAPPPLPLPDGFPADSTAPADRIRAVLHVAGATPGRRIVFADRLPDLASLSDADAHSAMTEMQRSRAIDVRRNDSALTERQRRRGTVQLTESSGTAGTAQPAGKAEPEAT</sequence>
<reference evidence="3 4" key="1">
    <citation type="submission" date="2019-11" db="EMBL/GenBank/DDBJ databases">
        <title>FDA dAtabase for Regulatory Grade micrObial Sequences (FDA-ARGOS): Supporting development and validation of Infectious Disease Dx tests.</title>
        <authorList>
            <person name="Kerrigan L."/>
            <person name="Long C."/>
            <person name="Tallon L."/>
            <person name="Sadzewicz L."/>
            <person name="Vavikolanu K."/>
            <person name="Mehta A."/>
            <person name="Aluvathingal J."/>
            <person name="Nadendla S."/>
            <person name="Yan Y."/>
            <person name="Sichtig H."/>
        </authorList>
    </citation>
    <scope>NUCLEOTIDE SEQUENCE [LARGE SCALE GENOMIC DNA]</scope>
    <source>
        <strain evidence="3 4">FDAARGOS_674</strain>
    </source>
</reference>
<evidence type="ECO:0000256" key="1">
    <source>
        <dbReference type="SAM" id="MobiDB-lite"/>
    </source>
</evidence>
<proteinExistence type="predicted"/>
<keyword evidence="2" id="KW-0472">Membrane</keyword>
<keyword evidence="2" id="KW-1133">Transmembrane helix</keyword>
<keyword evidence="2" id="KW-0812">Transmembrane</keyword>
<evidence type="ECO:0000313" key="3">
    <source>
        <dbReference type="EMBL" id="QGS34851.1"/>
    </source>
</evidence>
<feature type="transmembrane region" description="Helical" evidence="2">
    <location>
        <begin position="93"/>
        <end position="112"/>
    </location>
</feature>
<dbReference type="AlphaFoldDB" id="A0A6B8TQ35"/>
<name>A0A6B8TQ35_9CORY</name>
<feature type="transmembrane region" description="Helical" evidence="2">
    <location>
        <begin position="118"/>
        <end position="139"/>
    </location>
</feature>
<evidence type="ECO:0000313" key="4">
    <source>
        <dbReference type="Proteomes" id="UP000426857"/>
    </source>
</evidence>
<dbReference type="RefSeq" id="WP_155869204.1">
    <property type="nucleotide sequence ID" value="NZ_CP046322.1"/>
</dbReference>
<feature type="compositionally biased region" description="Basic and acidic residues" evidence="1">
    <location>
        <begin position="208"/>
        <end position="225"/>
    </location>
</feature>
<feature type="compositionally biased region" description="Polar residues" evidence="1">
    <location>
        <begin position="232"/>
        <end position="243"/>
    </location>
</feature>
<evidence type="ECO:0000256" key="2">
    <source>
        <dbReference type="SAM" id="Phobius"/>
    </source>
</evidence>
<protein>
    <submittedName>
        <fullName evidence="3">Uncharacterized protein</fullName>
    </submittedName>
</protein>
<dbReference type="KEGG" id="cxe:FOB82_07665"/>
<feature type="transmembrane region" description="Helical" evidence="2">
    <location>
        <begin position="54"/>
        <end position="72"/>
    </location>
</feature>
<dbReference type="EMBL" id="CP046322">
    <property type="protein sequence ID" value="QGS34851.1"/>
    <property type="molecule type" value="Genomic_DNA"/>
</dbReference>
<accession>A0A6B8TQ35</accession>
<feature type="region of interest" description="Disordered" evidence="1">
    <location>
        <begin position="203"/>
        <end position="255"/>
    </location>
</feature>
<dbReference type="Proteomes" id="UP000426857">
    <property type="component" value="Chromosome"/>
</dbReference>
<gene>
    <name evidence="3" type="ORF">FOB82_07665</name>
</gene>
<feature type="transmembrane region" description="Helical" evidence="2">
    <location>
        <begin position="30"/>
        <end position="48"/>
    </location>
</feature>